<evidence type="ECO:0000313" key="3">
    <source>
        <dbReference type="Proteomes" id="UP000178870"/>
    </source>
</evidence>
<dbReference type="Proteomes" id="UP000178870">
    <property type="component" value="Unassembled WGS sequence"/>
</dbReference>
<evidence type="ECO:0000259" key="1">
    <source>
        <dbReference type="SMART" id="SM00966"/>
    </source>
</evidence>
<dbReference type="InterPro" id="IPR037914">
    <property type="entry name" value="SpoVT-AbrB_sf"/>
</dbReference>
<dbReference type="PANTHER" id="PTHR34860">
    <property type="entry name" value="REPRESSOR-LIKE PROTEIN SSO7C3"/>
    <property type="match status" value="1"/>
</dbReference>
<comment type="caution">
    <text evidence="2">The sequence shown here is derived from an EMBL/GenBank/DDBJ whole genome shotgun (WGS) entry which is preliminary data.</text>
</comment>
<dbReference type="Gene3D" id="2.10.260.10">
    <property type="match status" value="1"/>
</dbReference>
<dbReference type="EMBL" id="MGGP01000014">
    <property type="protein sequence ID" value="OGM32442.1"/>
    <property type="molecule type" value="Genomic_DNA"/>
</dbReference>
<sequence>MQTVTVGPKYQVVIPKEVREKLKGVKAGSKVSVSVQKGSVVMKPVKGDWIKKTYGSMKEAWKDIDPIAELNKMRDEWERKY</sequence>
<dbReference type="PANTHER" id="PTHR34860:SF6">
    <property type="entry name" value="REPRESSOR-LIKE PROTEIN SSO7C3"/>
    <property type="match status" value="1"/>
</dbReference>
<dbReference type="InterPro" id="IPR007159">
    <property type="entry name" value="SpoVT-AbrB_dom"/>
</dbReference>
<dbReference type="GO" id="GO:0003677">
    <property type="term" value="F:DNA binding"/>
    <property type="evidence" value="ECO:0007669"/>
    <property type="project" value="InterPro"/>
</dbReference>
<name>A0A1F7YYN6_9BACT</name>
<gene>
    <name evidence="2" type="ORF">A2803_03135</name>
</gene>
<accession>A0A1F7YYN6</accession>
<dbReference type="SMART" id="SM00966">
    <property type="entry name" value="SpoVT_AbrB"/>
    <property type="match status" value="1"/>
</dbReference>
<proteinExistence type="predicted"/>
<dbReference type="SUPFAM" id="SSF89447">
    <property type="entry name" value="AbrB/MazE/MraZ-like"/>
    <property type="match status" value="1"/>
</dbReference>
<protein>
    <recommendedName>
        <fullName evidence="1">SpoVT-AbrB domain-containing protein</fullName>
    </recommendedName>
</protein>
<dbReference type="InterPro" id="IPR052975">
    <property type="entry name" value="Repressor-like_regulatory"/>
</dbReference>
<feature type="domain" description="SpoVT-AbrB" evidence="1">
    <location>
        <begin position="4"/>
        <end position="50"/>
    </location>
</feature>
<dbReference type="Pfam" id="PF04014">
    <property type="entry name" value="MazE_antitoxin"/>
    <property type="match status" value="1"/>
</dbReference>
<dbReference type="NCBIfam" id="TIGR01439">
    <property type="entry name" value="lp_hng_hel_AbrB"/>
    <property type="match status" value="1"/>
</dbReference>
<evidence type="ECO:0000313" key="2">
    <source>
        <dbReference type="EMBL" id="OGM32442.1"/>
    </source>
</evidence>
<dbReference type="AlphaFoldDB" id="A0A1F7YYN6"/>
<organism evidence="2 3">
    <name type="scientific">Candidatus Woesebacteria bacterium RIFCSPHIGHO2_01_FULL_44_21</name>
    <dbReference type="NCBI Taxonomy" id="1802503"/>
    <lineage>
        <taxon>Bacteria</taxon>
        <taxon>Candidatus Woeseibacteriota</taxon>
    </lineage>
</organism>
<reference evidence="2 3" key="1">
    <citation type="journal article" date="2016" name="Nat. Commun.">
        <title>Thousands of microbial genomes shed light on interconnected biogeochemical processes in an aquifer system.</title>
        <authorList>
            <person name="Anantharaman K."/>
            <person name="Brown C.T."/>
            <person name="Hug L.A."/>
            <person name="Sharon I."/>
            <person name="Castelle C.J."/>
            <person name="Probst A.J."/>
            <person name="Thomas B.C."/>
            <person name="Singh A."/>
            <person name="Wilkins M.J."/>
            <person name="Karaoz U."/>
            <person name="Brodie E.L."/>
            <person name="Williams K.H."/>
            <person name="Hubbard S.S."/>
            <person name="Banfield J.F."/>
        </authorList>
    </citation>
    <scope>NUCLEOTIDE SEQUENCE [LARGE SCALE GENOMIC DNA]</scope>
</reference>